<dbReference type="InterPro" id="IPR032675">
    <property type="entry name" value="LRR_dom_sf"/>
</dbReference>
<dbReference type="EnsemblPlants" id="EMT33337">
    <property type="protein sequence ID" value="EMT33337"/>
    <property type="gene ID" value="F775_00587"/>
</dbReference>
<feature type="compositionally biased region" description="Basic and acidic residues" evidence="1">
    <location>
        <begin position="681"/>
        <end position="693"/>
    </location>
</feature>
<dbReference type="PANTHER" id="PTHR34145">
    <property type="entry name" value="OS02G0105600 PROTEIN"/>
    <property type="match status" value="1"/>
</dbReference>
<organism evidence="3">
    <name type="scientific">Aegilops tauschii</name>
    <name type="common">Tausch's goatgrass</name>
    <name type="synonym">Aegilops squarrosa</name>
    <dbReference type="NCBI Taxonomy" id="37682"/>
    <lineage>
        <taxon>Eukaryota</taxon>
        <taxon>Viridiplantae</taxon>
        <taxon>Streptophyta</taxon>
        <taxon>Embryophyta</taxon>
        <taxon>Tracheophyta</taxon>
        <taxon>Spermatophyta</taxon>
        <taxon>Magnoliopsida</taxon>
        <taxon>Liliopsida</taxon>
        <taxon>Poales</taxon>
        <taxon>Poaceae</taxon>
        <taxon>BOP clade</taxon>
        <taxon>Pooideae</taxon>
        <taxon>Triticodae</taxon>
        <taxon>Triticeae</taxon>
        <taxon>Triticinae</taxon>
        <taxon>Aegilops</taxon>
    </lineage>
</organism>
<dbReference type="Gene3D" id="3.80.10.10">
    <property type="entry name" value="Ribonuclease Inhibitor"/>
    <property type="match status" value="1"/>
</dbReference>
<name>N1R593_AEGTA</name>
<feature type="domain" description="At1g61320/AtMIF1 LRR" evidence="2">
    <location>
        <begin position="169"/>
        <end position="567"/>
    </location>
</feature>
<feature type="region of interest" description="Disordered" evidence="1">
    <location>
        <begin position="634"/>
        <end position="696"/>
    </location>
</feature>
<evidence type="ECO:0000256" key="1">
    <source>
        <dbReference type="SAM" id="MobiDB-lite"/>
    </source>
</evidence>
<evidence type="ECO:0000259" key="2">
    <source>
        <dbReference type="Pfam" id="PF23622"/>
    </source>
</evidence>
<proteinExistence type="predicted"/>
<sequence>MGQLMLNRVISMQRESRRLQIQPHTDSMVDRKDSTCKQDHCSQGGEIQYPGPHLPEYEHILSAATCYNPTAASFQQSAQFHGEPTTILLEPRHYPLLSSQHNCTDIWCHIYSLLPMRDAARAACVSHAFKRSWRCYPNLAFNMITLGIDIESCGEDGIARNFTNKVDHILKNRPCIATKTLEIVFRYYNAKVCNIDSWFQAAVTPGIEELTIELSSKSGRYYNFPWSLLANESGNSIRYLNLARCAFSPTDELCFKSLSRLELSDVAITGDQLGSILHNSFALQRMQLKFCNKIICLKIPFHLQQLRYLDVFDGGSSLRVIEVEAPNLSNFQFMGHRKVHLSFGVGLQFKKFDLYFPGAISYVCADFLSSLRYVEDLSLMAAARCGLRYVEDLSLGSRCEMIDTPVLHSKFLHLKHLNVDLQAMTFSPTYDYCSLISLFDASPFLETLVMNVLQQKMLHESIVGDASHLRQMPGHHHDSLKTVKIIGFSSAKSLVELTCHIIENTSSLESLTLNTTTGHPFDSCLTNNTGKCNLLGVDFMVEVGRGLLAIRTYVEPKASDVLFFTVRRSTTPSSIAALTLPRDIAGGPAAHRIAVSDASGEHLAALTLLPASTSQHPMLPASSLAAPTLPPASGLAASYASGEHRRSHRRAASQHRMLPTSTNAPAGKRPRNTGCSRRAASHHDRSQIPNDHRSNRRCFVAGAPPVAAPGALTQDDVRASSISAPPTGGRSTPSQPRRHRSLRCSIAEHLVRRRARSSWTTSQHRRALVQISHSTAGLSRKTMSGLAASALHRRVVVARRRSRDAIAAFVAASPSIWSAVGLAVAGPPRSTAALSYKSATLPLVYAAAHAAAATVVLLQLRDCPQPVAAPFIFLRIHLRELIEAIHGGPNPMG</sequence>
<dbReference type="AlphaFoldDB" id="N1R593"/>
<feature type="region of interest" description="Disordered" evidence="1">
    <location>
        <begin position="708"/>
        <end position="741"/>
    </location>
</feature>
<dbReference type="InterPro" id="IPR055357">
    <property type="entry name" value="LRR_At1g61320_AtMIF1"/>
</dbReference>
<evidence type="ECO:0000313" key="3">
    <source>
        <dbReference type="EnsemblPlants" id="EMT33337"/>
    </source>
</evidence>
<dbReference type="InterPro" id="IPR036047">
    <property type="entry name" value="F-box-like_dom_sf"/>
</dbReference>
<accession>N1R593</accession>
<feature type="compositionally biased region" description="Polar residues" evidence="1">
    <location>
        <begin position="720"/>
        <end position="735"/>
    </location>
</feature>
<reference evidence="3" key="1">
    <citation type="submission" date="2015-06" db="UniProtKB">
        <authorList>
            <consortium name="EnsemblPlants"/>
        </authorList>
    </citation>
    <scope>IDENTIFICATION</scope>
</reference>
<dbReference type="InterPro" id="IPR053772">
    <property type="entry name" value="At1g61320/At1g61330-like"/>
</dbReference>
<dbReference type="SUPFAM" id="SSF52058">
    <property type="entry name" value="L domain-like"/>
    <property type="match status" value="1"/>
</dbReference>
<dbReference type="PANTHER" id="PTHR34145:SF24">
    <property type="entry name" value="F-BOX DOMAIN-CONTAINING PROTEIN"/>
    <property type="match status" value="1"/>
</dbReference>
<dbReference type="Pfam" id="PF23622">
    <property type="entry name" value="LRR_At1g61320_AtMIF1"/>
    <property type="match status" value="1"/>
</dbReference>
<protein>
    <recommendedName>
        <fullName evidence="2">At1g61320/AtMIF1 LRR domain-containing protein</fullName>
    </recommendedName>
</protein>
<dbReference type="SUPFAM" id="SSF81383">
    <property type="entry name" value="F-box domain"/>
    <property type="match status" value="1"/>
</dbReference>